<gene>
    <name evidence="1" type="ORF">Patl1_33462</name>
</gene>
<keyword evidence="2" id="KW-1185">Reference proteome</keyword>
<proteinExistence type="predicted"/>
<protein>
    <submittedName>
        <fullName evidence="1">Uncharacterized protein</fullName>
    </submittedName>
</protein>
<sequence>MLYMHGMEPSEDDYDLSKISQWKVERTVRSSFDPKTLSRQYYDKVSFLIFQTFLINLG</sequence>
<accession>A0ACC0ZUE9</accession>
<evidence type="ECO:0000313" key="2">
    <source>
        <dbReference type="Proteomes" id="UP001164250"/>
    </source>
</evidence>
<reference evidence="2" key="1">
    <citation type="journal article" date="2023" name="G3 (Bethesda)">
        <title>Genome assembly and association tests identify interacting loci associated with vigor, precocity, and sex in interspecific pistachio rootstocks.</title>
        <authorList>
            <person name="Palmer W."/>
            <person name="Jacygrad E."/>
            <person name="Sagayaradj S."/>
            <person name="Cavanaugh K."/>
            <person name="Han R."/>
            <person name="Bertier L."/>
            <person name="Beede B."/>
            <person name="Kafkas S."/>
            <person name="Golino D."/>
            <person name="Preece J."/>
            <person name="Michelmore R."/>
        </authorList>
    </citation>
    <scope>NUCLEOTIDE SEQUENCE [LARGE SCALE GENOMIC DNA]</scope>
</reference>
<dbReference type="EMBL" id="CM047910">
    <property type="protein sequence ID" value="KAJ0075699.1"/>
    <property type="molecule type" value="Genomic_DNA"/>
</dbReference>
<name>A0ACC0ZUE9_9ROSI</name>
<organism evidence="1 2">
    <name type="scientific">Pistacia atlantica</name>
    <dbReference type="NCBI Taxonomy" id="434234"/>
    <lineage>
        <taxon>Eukaryota</taxon>
        <taxon>Viridiplantae</taxon>
        <taxon>Streptophyta</taxon>
        <taxon>Embryophyta</taxon>
        <taxon>Tracheophyta</taxon>
        <taxon>Spermatophyta</taxon>
        <taxon>Magnoliopsida</taxon>
        <taxon>eudicotyledons</taxon>
        <taxon>Gunneridae</taxon>
        <taxon>Pentapetalae</taxon>
        <taxon>rosids</taxon>
        <taxon>malvids</taxon>
        <taxon>Sapindales</taxon>
        <taxon>Anacardiaceae</taxon>
        <taxon>Pistacia</taxon>
    </lineage>
</organism>
<evidence type="ECO:0000313" key="1">
    <source>
        <dbReference type="EMBL" id="KAJ0075699.1"/>
    </source>
</evidence>
<dbReference type="Proteomes" id="UP001164250">
    <property type="component" value="Chromosome 15"/>
</dbReference>
<comment type="caution">
    <text evidence="1">The sequence shown here is derived from an EMBL/GenBank/DDBJ whole genome shotgun (WGS) entry which is preliminary data.</text>
</comment>